<dbReference type="Proteomes" id="UP001153331">
    <property type="component" value="Unassembled WGS sequence"/>
</dbReference>
<name>A0ACC2HXP4_9PLEO</name>
<keyword evidence="2" id="KW-1185">Reference proteome</keyword>
<proteinExistence type="predicted"/>
<organism evidence="1 2">
    <name type="scientific">Boeremia exigua</name>
    <dbReference type="NCBI Taxonomy" id="749465"/>
    <lineage>
        <taxon>Eukaryota</taxon>
        <taxon>Fungi</taxon>
        <taxon>Dikarya</taxon>
        <taxon>Ascomycota</taxon>
        <taxon>Pezizomycotina</taxon>
        <taxon>Dothideomycetes</taxon>
        <taxon>Pleosporomycetidae</taxon>
        <taxon>Pleosporales</taxon>
        <taxon>Pleosporineae</taxon>
        <taxon>Didymellaceae</taxon>
        <taxon>Boeremia</taxon>
    </lineage>
</organism>
<protein>
    <submittedName>
        <fullName evidence="1">Uncharacterized protein</fullName>
    </submittedName>
</protein>
<gene>
    <name evidence="1" type="ORF">OPT61_g8791</name>
</gene>
<evidence type="ECO:0000313" key="1">
    <source>
        <dbReference type="EMBL" id="KAJ8107549.1"/>
    </source>
</evidence>
<reference evidence="1" key="1">
    <citation type="submission" date="2022-11" db="EMBL/GenBank/DDBJ databases">
        <title>Genome Sequence of Boeremia exigua.</title>
        <authorList>
            <person name="Buettner E."/>
        </authorList>
    </citation>
    <scope>NUCLEOTIDE SEQUENCE</scope>
    <source>
        <strain evidence="1">CU02</strain>
    </source>
</reference>
<dbReference type="EMBL" id="JAPHNI010000905">
    <property type="protein sequence ID" value="KAJ8107549.1"/>
    <property type="molecule type" value="Genomic_DNA"/>
</dbReference>
<comment type="caution">
    <text evidence="1">The sequence shown here is derived from an EMBL/GenBank/DDBJ whole genome shotgun (WGS) entry which is preliminary data.</text>
</comment>
<evidence type="ECO:0000313" key="2">
    <source>
        <dbReference type="Proteomes" id="UP001153331"/>
    </source>
</evidence>
<sequence>MSQNAGLGGPTPRRSTRLSSKAGSLMEQSVVTTMTSGGTRQRKQAPLTKAKARRSNAYGASGRVGAAEEQVVSVTGFAQAFSNQRGDAVVRDDEEDEAGEHDDFDNMGNDLRMSGALNGNNARNSPPHERSSPPPRVPAPFGFSENTDLAFTDDDLDISIGGTSNSKSFGLEHEAGMLQQPRRSSFLQSSSQLPTPVPRITQRAFIQPIRATPATRFTPGLLAIEESSRLRQQREGLSQTKPTPQAASRLAPSPAIRPTPRQDLRTEPQTQSQAEPRLQSRSPLVPQPHSQAKTQSSRPEVVDQWLGQVEDNISDSEIPEDEPEWVWLPLVLKMFWGLMITLCVIAIAAAVSSAISDPNREVGMHTAVVSRISTMWYDTADYINPNPFVYNETKVLLTWLYGDGTGDDHLMWSRMWKNHKEYSGRFDQVDDAIEKLKADLPELLVVRRHPDERLEVTDEFWSALLSKAQSKSDDPTWTEFVKANGKKVYDLDQSLAHGSTLTARPQIVGKDEFIELMQQHYSTMSADVDRKIMDSLKTHEAEMKTLIQAEARKTLMDSIRLQSLAQSNLVANYELALKKANYFSVGLGALIDPSRTSSTFNTGSPSYLGLMVGSFRKPNPPIAALMKWDEIGDCWCAAPNPIKGFARVGVSLPRRMYPKQVTVEHVPMKMFPSGNIQNAPRNIELWAKTKHEINQLYNRDPSKCLDPGDMRKLGFVCLGSFKYNVHASNHVQTFDLEAELTVPTSNVVVQVTSNWGAPNTCIYRLRLHGDDAEKDHEYDVKLND</sequence>
<accession>A0ACC2HXP4</accession>